<dbReference type="Pfam" id="PF01809">
    <property type="entry name" value="YidD"/>
    <property type="match status" value="1"/>
</dbReference>
<dbReference type="PANTHER" id="PTHR33383">
    <property type="entry name" value="MEMBRANE PROTEIN INSERTION EFFICIENCY FACTOR-RELATED"/>
    <property type="match status" value="1"/>
</dbReference>
<evidence type="ECO:0000313" key="2">
    <source>
        <dbReference type="Proteomes" id="UP000184497"/>
    </source>
</evidence>
<proteinExistence type="predicted"/>
<dbReference type="EMBL" id="FRAQ01000001">
    <property type="protein sequence ID" value="SHK27356.1"/>
    <property type="molecule type" value="Genomic_DNA"/>
</dbReference>
<dbReference type="PANTHER" id="PTHR33383:SF1">
    <property type="entry name" value="MEMBRANE PROTEIN INSERTION EFFICIENCY FACTOR-RELATED"/>
    <property type="match status" value="1"/>
</dbReference>
<dbReference type="SMART" id="SM01234">
    <property type="entry name" value="Haemolytic"/>
    <property type="match status" value="1"/>
</dbReference>
<dbReference type="RefSeq" id="WP_072796366.1">
    <property type="nucleotide sequence ID" value="NZ_FRAQ01000001.1"/>
</dbReference>
<protein>
    <recommendedName>
        <fullName evidence="3">Haemolytic domain-containing protein</fullName>
    </recommendedName>
</protein>
<dbReference type="AlphaFoldDB" id="A0A1M6R4J8"/>
<dbReference type="NCBIfam" id="TIGR00278">
    <property type="entry name" value="membrane protein insertion efficiency factor YidD"/>
    <property type="match status" value="1"/>
</dbReference>
<sequence length="85" mass="9863">MLKTLALKAIGFYRRTGGGTRWFGIDCNFEPSCSAYSEEAIRQFGFRKGLALTLHRLRRCNRPDAICKCIEPVTWDIEHAETRRR</sequence>
<evidence type="ECO:0000313" key="1">
    <source>
        <dbReference type="EMBL" id="SHK27356.1"/>
    </source>
</evidence>
<gene>
    <name evidence="1" type="ORF">SAMN05216369_1304</name>
</gene>
<dbReference type="Proteomes" id="UP000184497">
    <property type="component" value="Unassembled WGS sequence"/>
</dbReference>
<keyword evidence="2" id="KW-1185">Reference proteome</keyword>
<accession>A0A1M6R4J8</accession>
<organism evidence="1 2">
    <name type="scientific">Marinobacter antarcticus</name>
    <dbReference type="NCBI Taxonomy" id="564117"/>
    <lineage>
        <taxon>Bacteria</taxon>
        <taxon>Pseudomonadati</taxon>
        <taxon>Pseudomonadota</taxon>
        <taxon>Gammaproteobacteria</taxon>
        <taxon>Pseudomonadales</taxon>
        <taxon>Marinobacteraceae</taxon>
        <taxon>Marinobacter</taxon>
    </lineage>
</organism>
<evidence type="ECO:0008006" key="3">
    <source>
        <dbReference type="Google" id="ProtNLM"/>
    </source>
</evidence>
<dbReference type="InterPro" id="IPR002696">
    <property type="entry name" value="Membr_insert_effic_factor_YidD"/>
</dbReference>
<reference evidence="2" key="1">
    <citation type="submission" date="2016-11" db="EMBL/GenBank/DDBJ databases">
        <authorList>
            <person name="Varghese N."/>
            <person name="Submissions S."/>
        </authorList>
    </citation>
    <scope>NUCLEOTIDE SEQUENCE [LARGE SCALE GENOMIC DNA]</scope>
    <source>
        <strain evidence="2">CGMCC 1.10835</strain>
    </source>
</reference>
<name>A0A1M6R4J8_9GAMM</name>
<dbReference type="OrthoDB" id="9156153at2"/>
<dbReference type="STRING" id="564117.SAMN05216369_1304"/>